<feature type="non-terminal residue" evidence="1">
    <location>
        <position position="1"/>
    </location>
</feature>
<name>A0A1A8B7X0_NOTFU</name>
<organism evidence="1">
    <name type="scientific">Nothobranchius furzeri</name>
    <name type="common">Turquoise killifish</name>
    <dbReference type="NCBI Taxonomy" id="105023"/>
    <lineage>
        <taxon>Eukaryota</taxon>
        <taxon>Metazoa</taxon>
        <taxon>Chordata</taxon>
        <taxon>Craniata</taxon>
        <taxon>Vertebrata</taxon>
        <taxon>Euteleostomi</taxon>
        <taxon>Actinopterygii</taxon>
        <taxon>Neopterygii</taxon>
        <taxon>Teleostei</taxon>
        <taxon>Neoteleostei</taxon>
        <taxon>Acanthomorphata</taxon>
        <taxon>Ovalentaria</taxon>
        <taxon>Atherinomorphae</taxon>
        <taxon>Cyprinodontiformes</taxon>
        <taxon>Nothobranchiidae</taxon>
        <taxon>Nothobranchius</taxon>
    </lineage>
</organism>
<evidence type="ECO:0000313" key="1">
    <source>
        <dbReference type="EMBL" id="SBP63617.1"/>
    </source>
</evidence>
<gene>
    <name evidence="1" type="primary">FAM167AB</name>
</gene>
<protein>
    <submittedName>
        <fullName evidence="1">Family with sequence similarity 167, member Ab</fullName>
    </submittedName>
</protein>
<reference evidence="1" key="1">
    <citation type="submission" date="2016-05" db="EMBL/GenBank/DDBJ databases">
        <authorList>
            <person name="Lavstsen T."/>
            <person name="Jespersen J.S."/>
        </authorList>
    </citation>
    <scope>NUCLEOTIDE SEQUENCE</scope>
    <source>
        <tissue evidence="1">Brain</tissue>
    </source>
</reference>
<sequence length="53" mass="5755">SSLLCSITLHIQPWSVSLQRAHKKPLMSSRSVGAQSFSTKTSHGCDLRAGAWT</sequence>
<accession>A0A1A8B7X0</accession>
<proteinExistence type="predicted"/>
<dbReference type="AlphaFoldDB" id="A0A1A8B7X0"/>
<reference evidence="1" key="2">
    <citation type="submission" date="2016-06" db="EMBL/GenBank/DDBJ databases">
        <title>The genome of a short-lived fish provides insights into sex chromosome evolution and the genetic control of aging.</title>
        <authorList>
            <person name="Reichwald K."/>
            <person name="Felder M."/>
            <person name="Petzold A."/>
            <person name="Koch P."/>
            <person name="Groth M."/>
            <person name="Platzer M."/>
        </authorList>
    </citation>
    <scope>NUCLEOTIDE SEQUENCE</scope>
    <source>
        <tissue evidence="1">Brain</tissue>
    </source>
</reference>
<feature type="non-terminal residue" evidence="1">
    <location>
        <position position="53"/>
    </location>
</feature>
<dbReference type="EMBL" id="HADY01025132">
    <property type="protein sequence ID" value="SBP63617.1"/>
    <property type="molecule type" value="Transcribed_RNA"/>
</dbReference>